<reference evidence="2" key="1">
    <citation type="journal article" date="2020" name="mSystems">
        <title>Genome- and Community-Level Interaction Insights into Carbon Utilization and Element Cycling Functions of Hydrothermarchaeota in Hydrothermal Sediment.</title>
        <authorList>
            <person name="Zhou Z."/>
            <person name="Liu Y."/>
            <person name="Xu W."/>
            <person name="Pan J."/>
            <person name="Luo Z.H."/>
            <person name="Li M."/>
        </authorList>
    </citation>
    <scope>NUCLEOTIDE SEQUENCE [LARGE SCALE GENOMIC DNA]</scope>
    <source>
        <strain evidence="2">SpSt-885</strain>
    </source>
</reference>
<dbReference type="NCBIfam" id="TIGR00778">
    <property type="entry name" value="ahpD_dom"/>
    <property type="match status" value="1"/>
</dbReference>
<dbReference type="Gene3D" id="1.20.1290.10">
    <property type="entry name" value="AhpD-like"/>
    <property type="match status" value="1"/>
</dbReference>
<dbReference type="InterPro" id="IPR004675">
    <property type="entry name" value="AhpD_core"/>
</dbReference>
<proteinExistence type="predicted"/>
<evidence type="ECO:0000259" key="1">
    <source>
        <dbReference type="Pfam" id="PF02627"/>
    </source>
</evidence>
<dbReference type="AlphaFoldDB" id="A0A7J3SM26"/>
<evidence type="ECO:0000313" key="2">
    <source>
        <dbReference type="EMBL" id="HGZ60228.1"/>
    </source>
</evidence>
<dbReference type="PANTHER" id="PTHR33930">
    <property type="entry name" value="ALKYL HYDROPEROXIDE REDUCTASE AHPD"/>
    <property type="match status" value="1"/>
</dbReference>
<dbReference type="EMBL" id="DTLS01000091">
    <property type="protein sequence ID" value="HGZ60228.1"/>
    <property type="molecule type" value="Genomic_DNA"/>
</dbReference>
<dbReference type="InterPro" id="IPR003779">
    <property type="entry name" value="CMD-like"/>
</dbReference>
<comment type="caution">
    <text evidence="2">The sequence shown here is derived from an EMBL/GenBank/DDBJ whole genome shotgun (WGS) entry which is preliminary data.</text>
</comment>
<accession>A0A7J3SM26</accession>
<protein>
    <submittedName>
        <fullName evidence="2">Carboxymuconolactone decarboxylase family protein</fullName>
    </submittedName>
</protein>
<dbReference type="SUPFAM" id="SSF69118">
    <property type="entry name" value="AhpD-like"/>
    <property type="match status" value="1"/>
</dbReference>
<organism evidence="2">
    <name type="scientific">Fervidicoccus fontis</name>
    <dbReference type="NCBI Taxonomy" id="683846"/>
    <lineage>
        <taxon>Archaea</taxon>
        <taxon>Thermoproteota</taxon>
        <taxon>Thermoprotei</taxon>
        <taxon>Fervidicoccales</taxon>
        <taxon>Fervidicoccaceae</taxon>
        <taxon>Fervidicoccus</taxon>
    </lineage>
</organism>
<name>A0A7J3SM26_9CREN</name>
<sequence>MSTVDLLDEVSRSLARWRITSPKQSKAFADLFMSVEMPGALDKKTKELIAIALSVQSHCEWCIAYHVKSAIDCGAKPEEIREACWVAVLMGGSPSLMYMQLVEKALDDLTKK</sequence>
<feature type="domain" description="Carboxymuconolactone decarboxylase-like" evidence="1">
    <location>
        <begin position="26"/>
        <end position="98"/>
    </location>
</feature>
<gene>
    <name evidence="2" type="ORF">ENW83_03360</name>
</gene>
<dbReference type="PANTHER" id="PTHR33930:SF2">
    <property type="entry name" value="BLR3452 PROTEIN"/>
    <property type="match status" value="1"/>
</dbReference>
<dbReference type="InterPro" id="IPR029032">
    <property type="entry name" value="AhpD-like"/>
</dbReference>
<dbReference type="Pfam" id="PF02627">
    <property type="entry name" value="CMD"/>
    <property type="match status" value="1"/>
</dbReference>
<dbReference type="GO" id="GO:0051920">
    <property type="term" value="F:peroxiredoxin activity"/>
    <property type="evidence" value="ECO:0007669"/>
    <property type="project" value="InterPro"/>
</dbReference>